<name>A0ACA9RYZ7_9GLOM</name>
<keyword evidence="2" id="KW-1185">Reference proteome</keyword>
<protein>
    <submittedName>
        <fullName evidence="1">37022_t:CDS:1</fullName>
    </submittedName>
</protein>
<gene>
    <name evidence="1" type="ORF">RPERSI_LOCUS24836</name>
</gene>
<sequence>VDLKRMQYLVTELGKMEDEIFIRRHRDHQRRASQPAPKRRRINDKYSPTGVYPASGLDHLPVGMPLLPVKGLDPQIRARTNQEVVANRQALRMANLSAAQLLKAELSGEEPPVHRVEPLVHTATSDATPTENLITLQSSQTTIIAPTTQFSTETLKVSTSDEDTILSSNSAGTKRKFSDDSTQETHVDVKDRIEESGESAQVDPSDDAEQEDSIRLWEPGFKKRYYKDKFDVELPDEQFRS</sequence>
<evidence type="ECO:0000313" key="2">
    <source>
        <dbReference type="Proteomes" id="UP000789920"/>
    </source>
</evidence>
<dbReference type="EMBL" id="CAJVQC010080552">
    <property type="protein sequence ID" value="CAG8818072.1"/>
    <property type="molecule type" value="Genomic_DNA"/>
</dbReference>
<reference evidence="1" key="1">
    <citation type="submission" date="2021-06" db="EMBL/GenBank/DDBJ databases">
        <authorList>
            <person name="Kallberg Y."/>
            <person name="Tangrot J."/>
            <person name="Rosling A."/>
        </authorList>
    </citation>
    <scope>NUCLEOTIDE SEQUENCE</scope>
    <source>
        <strain evidence="1">MA461A</strain>
    </source>
</reference>
<dbReference type="Proteomes" id="UP000789920">
    <property type="component" value="Unassembled WGS sequence"/>
</dbReference>
<feature type="non-terminal residue" evidence="1">
    <location>
        <position position="1"/>
    </location>
</feature>
<organism evidence="1 2">
    <name type="scientific">Racocetra persica</name>
    <dbReference type="NCBI Taxonomy" id="160502"/>
    <lineage>
        <taxon>Eukaryota</taxon>
        <taxon>Fungi</taxon>
        <taxon>Fungi incertae sedis</taxon>
        <taxon>Mucoromycota</taxon>
        <taxon>Glomeromycotina</taxon>
        <taxon>Glomeromycetes</taxon>
        <taxon>Diversisporales</taxon>
        <taxon>Gigasporaceae</taxon>
        <taxon>Racocetra</taxon>
    </lineage>
</organism>
<proteinExistence type="predicted"/>
<evidence type="ECO:0000313" key="1">
    <source>
        <dbReference type="EMBL" id="CAG8818072.1"/>
    </source>
</evidence>
<feature type="non-terminal residue" evidence="1">
    <location>
        <position position="241"/>
    </location>
</feature>
<comment type="caution">
    <text evidence="1">The sequence shown here is derived from an EMBL/GenBank/DDBJ whole genome shotgun (WGS) entry which is preliminary data.</text>
</comment>
<accession>A0ACA9RYZ7</accession>